<feature type="domain" description="Core-binding (CB)" evidence="6">
    <location>
        <begin position="66"/>
        <end position="144"/>
    </location>
</feature>
<evidence type="ECO:0008006" key="9">
    <source>
        <dbReference type="Google" id="ProtNLM"/>
    </source>
</evidence>
<dbReference type="InterPro" id="IPR053876">
    <property type="entry name" value="Phage_int_M"/>
</dbReference>
<feature type="domain" description="Tyr recombinase" evidence="5">
    <location>
        <begin position="167"/>
        <end position="396"/>
    </location>
</feature>
<evidence type="ECO:0000256" key="1">
    <source>
        <dbReference type="ARBA" id="ARBA00008857"/>
    </source>
</evidence>
<dbReference type="InterPro" id="IPR044068">
    <property type="entry name" value="CB"/>
</dbReference>
<protein>
    <recommendedName>
        <fullName evidence="9">Site-specific recombinase XerD</fullName>
    </recommendedName>
</protein>
<dbReference type="EMBL" id="BAAAPM010000009">
    <property type="protein sequence ID" value="GAA1739102.1"/>
    <property type="molecule type" value="Genomic_DNA"/>
</dbReference>
<comment type="similarity">
    <text evidence="1">Belongs to the 'phage' integrase family.</text>
</comment>
<dbReference type="Proteomes" id="UP001501138">
    <property type="component" value="Unassembled WGS sequence"/>
</dbReference>
<dbReference type="PROSITE" id="PS51898">
    <property type="entry name" value="TYR_RECOMBINASE"/>
    <property type="match status" value="1"/>
</dbReference>
<comment type="caution">
    <text evidence="7">The sequence shown here is derived from an EMBL/GenBank/DDBJ whole genome shotgun (WGS) entry which is preliminary data.</text>
</comment>
<evidence type="ECO:0000259" key="5">
    <source>
        <dbReference type="PROSITE" id="PS51898"/>
    </source>
</evidence>
<evidence type="ECO:0000256" key="4">
    <source>
        <dbReference type="PROSITE-ProRule" id="PRU01248"/>
    </source>
</evidence>
<name>A0ABN2JU59_9MICO</name>
<dbReference type="SUPFAM" id="SSF56349">
    <property type="entry name" value="DNA breaking-rejoining enzymes"/>
    <property type="match status" value="1"/>
</dbReference>
<dbReference type="CDD" id="cd01189">
    <property type="entry name" value="INT_ICEBs1_C_like"/>
    <property type="match status" value="1"/>
</dbReference>
<keyword evidence="2 4" id="KW-0238">DNA-binding</keyword>
<dbReference type="Pfam" id="PF22022">
    <property type="entry name" value="Phage_int_M"/>
    <property type="match status" value="1"/>
</dbReference>
<evidence type="ECO:0000256" key="2">
    <source>
        <dbReference type="ARBA" id="ARBA00023125"/>
    </source>
</evidence>
<dbReference type="Pfam" id="PF00589">
    <property type="entry name" value="Phage_integrase"/>
    <property type="match status" value="1"/>
</dbReference>
<evidence type="ECO:0000313" key="7">
    <source>
        <dbReference type="EMBL" id="GAA1739102.1"/>
    </source>
</evidence>
<dbReference type="InterPro" id="IPR050090">
    <property type="entry name" value="Tyrosine_recombinase_XerCD"/>
</dbReference>
<dbReference type="Gene3D" id="1.10.150.130">
    <property type="match status" value="1"/>
</dbReference>
<evidence type="ECO:0000259" key="6">
    <source>
        <dbReference type="PROSITE" id="PS51900"/>
    </source>
</evidence>
<keyword evidence="8" id="KW-1185">Reference proteome</keyword>
<dbReference type="PROSITE" id="PS51900">
    <property type="entry name" value="CB"/>
    <property type="match status" value="1"/>
</dbReference>
<dbReference type="InterPro" id="IPR013762">
    <property type="entry name" value="Integrase-like_cat_sf"/>
</dbReference>
<reference evidence="7 8" key="1">
    <citation type="journal article" date="2019" name="Int. J. Syst. Evol. Microbiol.">
        <title>The Global Catalogue of Microorganisms (GCM) 10K type strain sequencing project: providing services to taxonomists for standard genome sequencing and annotation.</title>
        <authorList>
            <consortium name="The Broad Institute Genomics Platform"/>
            <consortium name="The Broad Institute Genome Sequencing Center for Infectious Disease"/>
            <person name="Wu L."/>
            <person name="Ma J."/>
        </authorList>
    </citation>
    <scope>NUCLEOTIDE SEQUENCE [LARGE SCALE GENOMIC DNA]</scope>
    <source>
        <strain evidence="7 8">JCM 15589</strain>
    </source>
</reference>
<proteinExistence type="inferred from homology"/>
<dbReference type="InterPro" id="IPR010998">
    <property type="entry name" value="Integrase_recombinase_N"/>
</dbReference>
<dbReference type="PANTHER" id="PTHR30349">
    <property type="entry name" value="PHAGE INTEGRASE-RELATED"/>
    <property type="match status" value="1"/>
</dbReference>
<dbReference type="PANTHER" id="PTHR30349:SF64">
    <property type="entry name" value="PROPHAGE INTEGRASE INTD-RELATED"/>
    <property type="match status" value="1"/>
</dbReference>
<sequence length="418" mass="46562">MASVEKRTRLGRDGKAVVTWVTRWRDPDGRQRMRSFARKTDAERKRREVDAELLRGEYVDPTAGQVTFRAYASTWLAAQTFDASTHDAVELRLRVHAFPTLGDHTLAAIKPSTVQAWLRHLGHLAVTTRQVIFANVSAVFSAAVDDELIRKNPCKAPSVSRPKGRRRKVVPWTAERVFAVRDALPERYRIVVSLGAGLGIRQGEIFGLAVDDVDFLAGRVTVRRQVKLFHGNRRVFALPKNEKIREVPLPESIRDDLAAHLARYPAAKVTLPWKVVSGEPASARLIVTSRERKALNRNYFNSHVWKRALAAASGTVVARFSATHPDETIPDSVPIQPVRENGMHALRHHYASVLLDAGESIKALSEYLGHSDAGFTLRVYTHLMPSSDERTRRAIDAVFRGKSVGTLAPSEVSSQISA</sequence>
<dbReference type="RefSeq" id="WP_344250421.1">
    <property type="nucleotide sequence ID" value="NZ_BAAAPM010000009.1"/>
</dbReference>
<accession>A0ABN2JU59</accession>
<keyword evidence="3" id="KW-0233">DNA recombination</keyword>
<gene>
    <name evidence="7" type="ORF">GCM10009809_38120</name>
</gene>
<dbReference type="InterPro" id="IPR011010">
    <property type="entry name" value="DNA_brk_join_enz"/>
</dbReference>
<dbReference type="Gene3D" id="1.10.443.10">
    <property type="entry name" value="Intergrase catalytic core"/>
    <property type="match status" value="1"/>
</dbReference>
<organism evidence="7 8">
    <name type="scientific">Isoptericola hypogeus</name>
    <dbReference type="NCBI Taxonomy" id="300179"/>
    <lineage>
        <taxon>Bacteria</taxon>
        <taxon>Bacillati</taxon>
        <taxon>Actinomycetota</taxon>
        <taxon>Actinomycetes</taxon>
        <taxon>Micrococcales</taxon>
        <taxon>Promicromonosporaceae</taxon>
        <taxon>Isoptericola</taxon>
    </lineage>
</organism>
<dbReference type="InterPro" id="IPR002104">
    <property type="entry name" value="Integrase_catalytic"/>
</dbReference>
<evidence type="ECO:0000313" key="8">
    <source>
        <dbReference type="Proteomes" id="UP001501138"/>
    </source>
</evidence>
<evidence type="ECO:0000256" key="3">
    <source>
        <dbReference type="ARBA" id="ARBA00023172"/>
    </source>
</evidence>